<dbReference type="PANTHER" id="PTHR36437">
    <property type="entry name" value="GLYOXALASE/BLEOMYCIN RESISTANCE PROTEIN/DIOXYGENASE"/>
    <property type="match status" value="1"/>
</dbReference>
<dbReference type="PROSITE" id="PS51819">
    <property type="entry name" value="VOC"/>
    <property type="match status" value="1"/>
</dbReference>
<organism evidence="2 3">
    <name type="scientific">Alishewanella maricola</name>
    <dbReference type="NCBI Taxonomy" id="2795740"/>
    <lineage>
        <taxon>Bacteria</taxon>
        <taxon>Pseudomonadati</taxon>
        <taxon>Pseudomonadota</taxon>
        <taxon>Gammaproteobacteria</taxon>
        <taxon>Alteromonadales</taxon>
        <taxon>Alteromonadaceae</taxon>
        <taxon>Alishewanella</taxon>
    </lineage>
</organism>
<dbReference type="EMBL" id="JAEINI020000003">
    <property type="protein sequence ID" value="MCB5226598.1"/>
    <property type="molecule type" value="Genomic_DNA"/>
</dbReference>
<reference evidence="2 3" key="1">
    <citation type="submission" date="2021-10" db="EMBL/GenBank/DDBJ databases">
        <title>Alishewanella koreense sp. nov. isolated from seawater of southwestern coast in South Korea and the proposal for the reclassification of Rheinheimera perlucida and Rheinheimera tuosuensis as Arsukibacterium perlucida and Arsukibacterium tuosuensis.</title>
        <authorList>
            <person name="Kim K.H."/>
            <person name="Ruan W."/>
            <person name="Kim K.R."/>
            <person name="Baek J.H."/>
            <person name="Jeon C.O."/>
        </authorList>
    </citation>
    <scope>NUCLEOTIDE SEQUENCE [LARGE SCALE GENOMIC DNA]</scope>
    <source>
        <strain evidence="2 3">16-MA</strain>
    </source>
</reference>
<dbReference type="RefSeq" id="WP_226750686.1">
    <property type="nucleotide sequence ID" value="NZ_JAEINI020000003.1"/>
</dbReference>
<dbReference type="InterPro" id="IPR029068">
    <property type="entry name" value="Glyas_Bleomycin-R_OHBP_Dase"/>
</dbReference>
<dbReference type="PANTHER" id="PTHR36437:SF2">
    <property type="entry name" value="GLYOXALASE_BLEOMYCIN RESISTANCE PROTEIN_DIOXYGENASE"/>
    <property type="match status" value="1"/>
</dbReference>
<sequence>MAQKFISCISLLVTDYDAAIQFYTQCLGFNLIEDTMLSADKRWVKVVPPGAQTAILLAKASNAQQLALVGCQTADRVGLFLQTDNFWQDYEKMCQQGVVFLEAPREETYATVVVFQDLYGNKWDLLQPKQPA</sequence>
<dbReference type="Pfam" id="PF00903">
    <property type="entry name" value="Glyoxalase"/>
    <property type="match status" value="1"/>
</dbReference>
<dbReference type="InterPro" id="IPR037523">
    <property type="entry name" value="VOC_core"/>
</dbReference>
<comment type="caution">
    <text evidence="2">The sequence shown here is derived from an EMBL/GenBank/DDBJ whole genome shotgun (WGS) entry which is preliminary data.</text>
</comment>
<gene>
    <name evidence="2" type="ORF">JAO78_007185</name>
</gene>
<dbReference type="Gene3D" id="3.10.180.10">
    <property type="entry name" value="2,3-Dihydroxybiphenyl 1,2-Dioxygenase, domain 1"/>
    <property type="match status" value="1"/>
</dbReference>
<keyword evidence="3" id="KW-1185">Reference proteome</keyword>
<name>A0ABS8C2P6_9ALTE</name>
<evidence type="ECO:0000259" key="1">
    <source>
        <dbReference type="PROSITE" id="PS51819"/>
    </source>
</evidence>
<dbReference type="Proteomes" id="UP000633814">
    <property type="component" value="Unassembled WGS sequence"/>
</dbReference>
<evidence type="ECO:0000313" key="3">
    <source>
        <dbReference type="Proteomes" id="UP000633814"/>
    </source>
</evidence>
<dbReference type="SUPFAM" id="SSF54593">
    <property type="entry name" value="Glyoxalase/Bleomycin resistance protein/Dihydroxybiphenyl dioxygenase"/>
    <property type="match status" value="1"/>
</dbReference>
<accession>A0ABS8C2P6</accession>
<feature type="domain" description="VOC" evidence="1">
    <location>
        <begin position="5"/>
        <end position="128"/>
    </location>
</feature>
<proteinExistence type="predicted"/>
<dbReference type="InterPro" id="IPR004360">
    <property type="entry name" value="Glyas_Fos-R_dOase_dom"/>
</dbReference>
<evidence type="ECO:0000313" key="2">
    <source>
        <dbReference type="EMBL" id="MCB5226598.1"/>
    </source>
</evidence>
<protein>
    <submittedName>
        <fullName evidence="2">VOC family protein</fullName>
    </submittedName>
</protein>